<proteinExistence type="predicted"/>
<dbReference type="EMBL" id="JABFUD020000023">
    <property type="protein sequence ID" value="KAI5061440.1"/>
    <property type="molecule type" value="Genomic_DNA"/>
</dbReference>
<evidence type="ECO:0000313" key="2">
    <source>
        <dbReference type="Proteomes" id="UP000886520"/>
    </source>
</evidence>
<evidence type="ECO:0000313" key="1">
    <source>
        <dbReference type="EMBL" id="KAI5061440.1"/>
    </source>
</evidence>
<dbReference type="AlphaFoldDB" id="A0A9D4U5H1"/>
<dbReference type="Proteomes" id="UP000886520">
    <property type="component" value="Chromosome 23"/>
</dbReference>
<name>A0A9D4U5H1_ADICA</name>
<keyword evidence="2" id="KW-1185">Reference proteome</keyword>
<reference evidence="1" key="1">
    <citation type="submission" date="2021-01" db="EMBL/GenBank/DDBJ databases">
        <title>Adiantum capillus-veneris genome.</title>
        <authorList>
            <person name="Fang Y."/>
            <person name="Liao Q."/>
        </authorList>
    </citation>
    <scope>NUCLEOTIDE SEQUENCE</scope>
    <source>
        <strain evidence="1">H3</strain>
        <tissue evidence="1">Leaf</tissue>
    </source>
</reference>
<protein>
    <submittedName>
        <fullName evidence="1">Uncharacterized protein</fullName>
    </submittedName>
</protein>
<comment type="caution">
    <text evidence="1">The sequence shown here is derived from an EMBL/GenBank/DDBJ whole genome shotgun (WGS) entry which is preliminary data.</text>
</comment>
<accession>A0A9D4U5H1</accession>
<organism evidence="1 2">
    <name type="scientific">Adiantum capillus-veneris</name>
    <name type="common">Maidenhair fern</name>
    <dbReference type="NCBI Taxonomy" id="13818"/>
    <lineage>
        <taxon>Eukaryota</taxon>
        <taxon>Viridiplantae</taxon>
        <taxon>Streptophyta</taxon>
        <taxon>Embryophyta</taxon>
        <taxon>Tracheophyta</taxon>
        <taxon>Polypodiopsida</taxon>
        <taxon>Polypodiidae</taxon>
        <taxon>Polypodiales</taxon>
        <taxon>Pteridineae</taxon>
        <taxon>Pteridaceae</taxon>
        <taxon>Vittarioideae</taxon>
        <taxon>Adiantum</taxon>
    </lineage>
</organism>
<sequence>MGKRKASSPPLITSTMKLQERVLRDLSAFLGVLPFSESQHISSLSLTPSTTHNARPSSLAHVPPSPTHIDLCYDASPAHSSAPLSSNTLTTSANGISQYFSRTPQSLAPIFTTSYHHPTLPIELAHYTSLHPPPTTLSITITFTTLASPSPSLTTYLD</sequence>
<gene>
    <name evidence="1" type="ORF">GOP47_0023945</name>
</gene>